<dbReference type="EMBL" id="CP045226">
    <property type="protein sequence ID" value="QFS49152.1"/>
    <property type="molecule type" value="Genomic_DNA"/>
</dbReference>
<evidence type="ECO:0000313" key="1">
    <source>
        <dbReference type="EMBL" id="QFS49152.1"/>
    </source>
</evidence>
<sequence length="257" mass="29025">MSREYVLIGVEGNHDQAFISKILCKLLGFSKFDGNVSELNGIWRKFIPVYPPKTGKLYLRLDMPTILYNDRISLAIYAGEGSNLITNLKDKLSDIDCSSLFAFAIVADADKDRPDQVAEEYYQGFKEYFPDFPTTVSQSGNVIAGSPRLGIYILPDNSQQGVLDTLICDCGDLVYPEYMQRAREYINKFSEEERNKKPLKWKPFDQEKAIIATVVSVLKPGKTNQTSISDNHWIGAETSEIPVIQNLTTFFRGLLNL</sequence>
<reference evidence="1 2" key="1">
    <citation type="submission" date="2019-10" db="EMBL/GenBank/DDBJ databases">
        <title>Genomic and transcriptomic insights into the perfect genentic adaptation of a filamentous nitrogen-fixing cyanobacterium to rice fields.</title>
        <authorList>
            <person name="Chen Z."/>
        </authorList>
    </citation>
    <scope>NUCLEOTIDE SEQUENCE [LARGE SCALE GENOMIC DNA]</scope>
    <source>
        <strain evidence="1">CCNUC1</strain>
    </source>
</reference>
<accession>A0A5P8W9C1</accession>
<evidence type="ECO:0000313" key="2">
    <source>
        <dbReference type="Proteomes" id="UP000326678"/>
    </source>
</evidence>
<dbReference type="KEGG" id="nsh:GXM_06646"/>
<organism evidence="1 2">
    <name type="scientific">Nostoc sphaeroides CCNUC1</name>
    <dbReference type="NCBI Taxonomy" id="2653204"/>
    <lineage>
        <taxon>Bacteria</taxon>
        <taxon>Bacillati</taxon>
        <taxon>Cyanobacteriota</taxon>
        <taxon>Cyanophyceae</taxon>
        <taxon>Nostocales</taxon>
        <taxon>Nostocaceae</taxon>
        <taxon>Nostoc</taxon>
    </lineage>
</organism>
<dbReference type="Proteomes" id="UP000326678">
    <property type="component" value="Chromosome Gxm1"/>
</dbReference>
<dbReference type="InterPro" id="IPR024508">
    <property type="entry name" value="DUF3226"/>
</dbReference>
<keyword evidence="2" id="KW-1185">Reference proteome</keyword>
<proteinExistence type="predicted"/>
<gene>
    <name evidence="1" type="ORF">GXM_06646</name>
</gene>
<evidence type="ECO:0008006" key="3">
    <source>
        <dbReference type="Google" id="ProtNLM"/>
    </source>
</evidence>
<name>A0A5P8W9C1_9NOSO</name>
<protein>
    <recommendedName>
        <fullName evidence="3">DUF3226 domain-containing protein</fullName>
    </recommendedName>
</protein>
<dbReference type="AlphaFoldDB" id="A0A5P8W9C1"/>
<dbReference type="RefSeq" id="WP_152590500.1">
    <property type="nucleotide sequence ID" value="NZ_CP045226.1"/>
</dbReference>
<dbReference type="Pfam" id="PF11536">
    <property type="entry name" value="DUF3226"/>
    <property type="match status" value="1"/>
</dbReference>